<dbReference type="InterPro" id="IPR043128">
    <property type="entry name" value="Rev_trsase/Diguanyl_cyclase"/>
</dbReference>
<dbReference type="InterPro" id="IPR000014">
    <property type="entry name" value="PAS"/>
</dbReference>
<proteinExistence type="predicted"/>
<dbReference type="Gene3D" id="3.30.70.270">
    <property type="match status" value="1"/>
</dbReference>
<reference evidence="5 6" key="1">
    <citation type="submission" date="2016-10" db="EMBL/GenBank/DDBJ databases">
        <title>Complete genome sequences of three Cupriavidus strains isolated from various Malaysian environments.</title>
        <authorList>
            <person name="Abdullah A.A.-A."/>
            <person name="Shafie N.A.H."/>
            <person name="Lau N.S."/>
        </authorList>
    </citation>
    <scope>NUCLEOTIDE SEQUENCE [LARGE SCALE GENOMIC DNA]</scope>
    <source>
        <strain evidence="5 6">USMAA1020</strain>
    </source>
</reference>
<dbReference type="InterPro" id="IPR035965">
    <property type="entry name" value="PAS-like_dom_sf"/>
</dbReference>
<dbReference type="InterPro" id="IPR052155">
    <property type="entry name" value="Biofilm_reg_signaling"/>
</dbReference>
<keyword evidence="6" id="KW-1185">Reference proteome</keyword>
<dbReference type="SMART" id="SM00052">
    <property type="entry name" value="EAL"/>
    <property type="match status" value="1"/>
</dbReference>
<dbReference type="PROSITE" id="PS50887">
    <property type="entry name" value="GGDEF"/>
    <property type="match status" value="1"/>
</dbReference>
<dbReference type="InterPro" id="IPR013656">
    <property type="entry name" value="PAS_4"/>
</dbReference>
<feature type="domain" description="PAS" evidence="1">
    <location>
        <begin position="32"/>
        <end position="84"/>
    </location>
</feature>
<dbReference type="Proteomes" id="UP000177515">
    <property type="component" value="Chromosome 1"/>
</dbReference>
<dbReference type="NCBIfam" id="TIGR00254">
    <property type="entry name" value="GGDEF"/>
    <property type="match status" value="1"/>
</dbReference>
<dbReference type="CDD" id="cd01949">
    <property type="entry name" value="GGDEF"/>
    <property type="match status" value="1"/>
</dbReference>
<dbReference type="InterPro" id="IPR029787">
    <property type="entry name" value="Nucleotide_cyclase"/>
</dbReference>
<dbReference type="Gene3D" id="3.30.450.20">
    <property type="entry name" value="PAS domain"/>
    <property type="match status" value="1"/>
</dbReference>
<accession>A0ABM6F5C4</accession>
<dbReference type="SMART" id="SM00267">
    <property type="entry name" value="GGDEF"/>
    <property type="match status" value="1"/>
</dbReference>
<dbReference type="InterPro" id="IPR000700">
    <property type="entry name" value="PAS-assoc_C"/>
</dbReference>
<evidence type="ECO:0000313" key="5">
    <source>
        <dbReference type="EMBL" id="AOZ06537.1"/>
    </source>
</evidence>
<dbReference type="PANTHER" id="PTHR44757">
    <property type="entry name" value="DIGUANYLATE CYCLASE DGCP"/>
    <property type="match status" value="1"/>
</dbReference>
<feature type="domain" description="EAL" evidence="3">
    <location>
        <begin position="338"/>
        <end position="568"/>
    </location>
</feature>
<feature type="domain" description="GGDEF" evidence="4">
    <location>
        <begin position="194"/>
        <end position="327"/>
    </location>
</feature>
<evidence type="ECO:0000313" key="6">
    <source>
        <dbReference type="Proteomes" id="UP000177515"/>
    </source>
</evidence>
<dbReference type="PROSITE" id="PS50883">
    <property type="entry name" value="EAL"/>
    <property type="match status" value="1"/>
</dbReference>
<dbReference type="PANTHER" id="PTHR44757:SF4">
    <property type="entry name" value="DIGUANYLATE CYCLASE DGCE-RELATED"/>
    <property type="match status" value="1"/>
</dbReference>
<sequence length="568" mass="63764">MKNSRPDAPARSSPRDAWHREWHRLYDELARQHVLLRVALDAVGDAVITTDNAERVTWLNPVAERITGWRLAEAVGLRLADVFHIAPAPSLASAQEMASPSWRERARGDPPRQSVLIARHGVERGVEHSEAPVRNQAGEAIGNVLVFRDVAEQRRLSEEIAYRATHDPLTGLLNRSEFESTVQQRIDRASRDRSEHALLYIDLDQFKLVNDACGHRVGDQLLQQVGRIFQAQARPGDTVARLGGDEFGILLENCPLAHAREMADRLCASMDTFRFLHEERRFRIGASIGLVPIDRDSYDLATVLQAADASCYAAKEAGRNRVHVWLDSDKALHARRGDMQWAARLEHALDDRRLVLYGQRIVPIDDDLQAHARTTQIEVLVRLIERDGAIVLPGAFLPAAERFQIACRIDRRVLRLAIEALATFAHAAPRSILHVNLSGQSIGDRAFHREALELLDSAGPQISRRLCFEITETAAITNLADATAFIDQVRQRGCGVALDDFGSGTSSRHGMHPSPMQPGPPQFWTCIQQGTDLRILCSPTWEEAQDKHRRVLEKARRVLPYRKMRPEP</sequence>
<protein>
    <recommendedName>
        <fullName evidence="7">Diguanylate cyclase</fullName>
    </recommendedName>
</protein>
<dbReference type="PROSITE" id="PS50113">
    <property type="entry name" value="PAC"/>
    <property type="match status" value="1"/>
</dbReference>
<dbReference type="Gene3D" id="3.20.20.450">
    <property type="entry name" value="EAL domain"/>
    <property type="match status" value="1"/>
</dbReference>
<dbReference type="InterPro" id="IPR000160">
    <property type="entry name" value="GGDEF_dom"/>
</dbReference>
<evidence type="ECO:0000259" key="3">
    <source>
        <dbReference type="PROSITE" id="PS50883"/>
    </source>
</evidence>
<evidence type="ECO:0000259" key="1">
    <source>
        <dbReference type="PROSITE" id="PS50112"/>
    </source>
</evidence>
<dbReference type="Pfam" id="PF08448">
    <property type="entry name" value="PAS_4"/>
    <property type="match status" value="1"/>
</dbReference>
<feature type="domain" description="PAC" evidence="2">
    <location>
        <begin position="110"/>
        <end position="162"/>
    </location>
</feature>
<dbReference type="Pfam" id="PF00563">
    <property type="entry name" value="EAL"/>
    <property type="match status" value="1"/>
</dbReference>
<gene>
    <name evidence="5" type="ORF">BKK80_12430</name>
</gene>
<dbReference type="PROSITE" id="PS50112">
    <property type="entry name" value="PAS"/>
    <property type="match status" value="1"/>
</dbReference>
<dbReference type="Pfam" id="PF00990">
    <property type="entry name" value="GGDEF"/>
    <property type="match status" value="1"/>
</dbReference>
<dbReference type="CDD" id="cd01948">
    <property type="entry name" value="EAL"/>
    <property type="match status" value="1"/>
</dbReference>
<evidence type="ECO:0008006" key="7">
    <source>
        <dbReference type="Google" id="ProtNLM"/>
    </source>
</evidence>
<dbReference type="SUPFAM" id="SSF55073">
    <property type="entry name" value="Nucleotide cyclase"/>
    <property type="match status" value="1"/>
</dbReference>
<dbReference type="InterPro" id="IPR001633">
    <property type="entry name" value="EAL_dom"/>
</dbReference>
<evidence type="ECO:0000259" key="2">
    <source>
        <dbReference type="PROSITE" id="PS50113"/>
    </source>
</evidence>
<dbReference type="CDD" id="cd00130">
    <property type="entry name" value="PAS"/>
    <property type="match status" value="1"/>
</dbReference>
<dbReference type="InterPro" id="IPR035919">
    <property type="entry name" value="EAL_sf"/>
</dbReference>
<dbReference type="EMBL" id="CP017754">
    <property type="protein sequence ID" value="AOZ06537.1"/>
    <property type="molecule type" value="Genomic_DNA"/>
</dbReference>
<dbReference type="NCBIfam" id="TIGR00229">
    <property type="entry name" value="sensory_box"/>
    <property type="match status" value="1"/>
</dbReference>
<organism evidence="5 6">
    <name type="scientific">Cupriavidus malaysiensis</name>
    <dbReference type="NCBI Taxonomy" id="367825"/>
    <lineage>
        <taxon>Bacteria</taxon>
        <taxon>Pseudomonadati</taxon>
        <taxon>Pseudomonadota</taxon>
        <taxon>Betaproteobacteria</taxon>
        <taxon>Burkholderiales</taxon>
        <taxon>Burkholderiaceae</taxon>
        <taxon>Cupriavidus</taxon>
    </lineage>
</organism>
<name>A0ABM6F5C4_9BURK</name>
<dbReference type="SMART" id="SM00091">
    <property type="entry name" value="PAS"/>
    <property type="match status" value="1"/>
</dbReference>
<dbReference type="SUPFAM" id="SSF55785">
    <property type="entry name" value="PYP-like sensor domain (PAS domain)"/>
    <property type="match status" value="1"/>
</dbReference>
<dbReference type="RefSeq" id="WP_071069644.1">
    <property type="nucleotide sequence ID" value="NZ_CP017754.1"/>
</dbReference>
<dbReference type="SUPFAM" id="SSF141868">
    <property type="entry name" value="EAL domain-like"/>
    <property type="match status" value="1"/>
</dbReference>
<evidence type="ECO:0000259" key="4">
    <source>
        <dbReference type="PROSITE" id="PS50887"/>
    </source>
</evidence>